<dbReference type="Proteomes" id="UP000054047">
    <property type="component" value="Unassembled WGS sequence"/>
</dbReference>
<feature type="compositionally biased region" description="Low complexity" evidence="1">
    <location>
        <begin position="48"/>
        <end position="74"/>
    </location>
</feature>
<keyword evidence="3" id="KW-1185">Reference proteome</keyword>
<evidence type="ECO:0000256" key="1">
    <source>
        <dbReference type="SAM" id="MobiDB-lite"/>
    </source>
</evidence>
<feature type="compositionally biased region" description="Acidic residues" evidence="1">
    <location>
        <begin position="13"/>
        <end position="37"/>
    </location>
</feature>
<name>A0A0C2CJV3_9BILA</name>
<evidence type="ECO:0000313" key="2">
    <source>
        <dbReference type="EMBL" id="KIH56738.1"/>
    </source>
</evidence>
<accession>A0A0C2CJV3</accession>
<sequence length="189" mass="20473">MGYDSTAYAYEKTEEELQAEYEELDEVDMENENEEIEQEYKSDDESDTSSSTYSSSGASSLVSSTPSSSLSVSDCSDDPPPPTAFVNGSPNDTPGTEVSRKLGKSATPPMVMQTSSDDMGHTTNTNATTSELSPLTSGSQQSTSAHGVQPPVSVLHPKERLNQWLDENPSSPHMPEENMNDPLQRRVSL</sequence>
<feature type="region of interest" description="Disordered" evidence="1">
    <location>
        <begin position="1"/>
        <end position="189"/>
    </location>
</feature>
<dbReference type="AlphaFoldDB" id="A0A0C2CJV3"/>
<proteinExistence type="predicted"/>
<dbReference type="OrthoDB" id="10462280at2759"/>
<evidence type="ECO:0000313" key="3">
    <source>
        <dbReference type="Proteomes" id="UP000054047"/>
    </source>
</evidence>
<gene>
    <name evidence="2" type="ORF">ANCDUO_13078</name>
</gene>
<organism evidence="2 3">
    <name type="scientific">Ancylostoma duodenale</name>
    <dbReference type="NCBI Taxonomy" id="51022"/>
    <lineage>
        <taxon>Eukaryota</taxon>
        <taxon>Metazoa</taxon>
        <taxon>Ecdysozoa</taxon>
        <taxon>Nematoda</taxon>
        <taxon>Chromadorea</taxon>
        <taxon>Rhabditida</taxon>
        <taxon>Rhabditina</taxon>
        <taxon>Rhabditomorpha</taxon>
        <taxon>Strongyloidea</taxon>
        <taxon>Ancylostomatidae</taxon>
        <taxon>Ancylostomatinae</taxon>
        <taxon>Ancylostoma</taxon>
    </lineage>
</organism>
<reference evidence="2 3" key="1">
    <citation type="submission" date="2013-12" db="EMBL/GenBank/DDBJ databases">
        <title>Draft genome of the parsitic nematode Ancylostoma duodenale.</title>
        <authorList>
            <person name="Mitreva M."/>
        </authorList>
    </citation>
    <scope>NUCLEOTIDE SEQUENCE [LARGE SCALE GENOMIC DNA]</scope>
    <source>
        <strain evidence="2 3">Zhejiang</strain>
    </source>
</reference>
<feature type="compositionally biased region" description="Polar residues" evidence="1">
    <location>
        <begin position="86"/>
        <end position="96"/>
    </location>
</feature>
<feature type="compositionally biased region" description="Polar residues" evidence="1">
    <location>
        <begin position="112"/>
        <end position="146"/>
    </location>
</feature>
<protein>
    <submittedName>
        <fullName evidence="2">Uncharacterized protein</fullName>
    </submittedName>
</protein>
<dbReference type="EMBL" id="KN735310">
    <property type="protein sequence ID" value="KIH56738.1"/>
    <property type="molecule type" value="Genomic_DNA"/>
</dbReference>